<dbReference type="NCBIfam" id="TIGR02595">
    <property type="entry name" value="PEP_CTERM"/>
    <property type="match status" value="1"/>
</dbReference>
<proteinExistence type="predicted"/>
<accession>A0ABZ0RHD4</accession>
<feature type="chain" id="PRO_5047077977" evidence="2">
    <location>
        <begin position="21"/>
        <end position="229"/>
    </location>
</feature>
<organism evidence="3 4">
    <name type="scientific">Coraliomargarita algicola</name>
    <dbReference type="NCBI Taxonomy" id="3092156"/>
    <lineage>
        <taxon>Bacteria</taxon>
        <taxon>Pseudomonadati</taxon>
        <taxon>Verrucomicrobiota</taxon>
        <taxon>Opitutia</taxon>
        <taxon>Puniceicoccales</taxon>
        <taxon>Coraliomargaritaceae</taxon>
        <taxon>Coraliomargarita</taxon>
    </lineage>
</organism>
<evidence type="ECO:0000313" key="3">
    <source>
        <dbReference type="EMBL" id="WPJ94190.1"/>
    </source>
</evidence>
<evidence type="ECO:0000256" key="1">
    <source>
        <dbReference type="SAM" id="Phobius"/>
    </source>
</evidence>
<dbReference type="Proteomes" id="UP001324993">
    <property type="component" value="Chromosome"/>
</dbReference>
<dbReference type="InterPro" id="IPR013424">
    <property type="entry name" value="Ice-binding_C"/>
</dbReference>
<feature type="signal peptide" evidence="2">
    <location>
        <begin position="1"/>
        <end position="20"/>
    </location>
</feature>
<dbReference type="EMBL" id="CP138858">
    <property type="protein sequence ID" value="WPJ94190.1"/>
    <property type="molecule type" value="Genomic_DNA"/>
</dbReference>
<sequence length="229" mass="23843">MKKTILTLAALAGIASFAQAQLQFVAAWDFTSPSGFTSLDVNDDFAAETELAADYAGSGLFQWANVTEDTSGFYSAHWNDVNSADIFADNSGLTQLGDGTGFRVVANPDTNAILTFTGLDFSGLSGANLDFAAGVQNFDGLTTLNFGGDLSGSIDLSGTGTAYNVDLSALEGNSNATFTIQFSNFSGNENVVLDNFQFTGTAVPEPSAFAAIFGAIAMGVAATRRRARK</sequence>
<feature type="transmembrane region" description="Helical" evidence="1">
    <location>
        <begin position="206"/>
        <end position="223"/>
    </location>
</feature>
<keyword evidence="1" id="KW-0472">Membrane</keyword>
<keyword evidence="1" id="KW-0812">Transmembrane</keyword>
<protein>
    <submittedName>
        <fullName evidence="3">PEP-CTERM sorting domain-containing protein</fullName>
    </submittedName>
</protein>
<evidence type="ECO:0000256" key="2">
    <source>
        <dbReference type="SAM" id="SignalP"/>
    </source>
</evidence>
<reference evidence="3 4" key="1">
    <citation type="submission" date="2023-11" db="EMBL/GenBank/DDBJ databases">
        <title>Coraliomargarita sp. nov., isolated from marine algae.</title>
        <authorList>
            <person name="Lee J.K."/>
            <person name="Baek J.H."/>
            <person name="Kim J.M."/>
            <person name="Choi D.G."/>
            <person name="Jeon C.O."/>
        </authorList>
    </citation>
    <scope>NUCLEOTIDE SEQUENCE [LARGE SCALE GENOMIC DNA]</scope>
    <source>
        <strain evidence="3 4">J2-16</strain>
    </source>
</reference>
<keyword evidence="2" id="KW-0732">Signal</keyword>
<keyword evidence="1" id="KW-1133">Transmembrane helix</keyword>
<evidence type="ECO:0000313" key="4">
    <source>
        <dbReference type="Proteomes" id="UP001324993"/>
    </source>
</evidence>
<gene>
    <name evidence="3" type="ORF">SH580_12175</name>
</gene>
<name>A0ABZ0RHD4_9BACT</name>
<dbReference type="RefSeq" id="WP_319831134.1">
    <property type="nucleotide sequence ID" value="NZ_CP138858.1"/>
</dbReference>
<keyword evidence="4" id="KW-1185">Reference proteome</keyword>